<reference evidence="1 2" key="1">
    <citation type="submission" date="2017-05" db="EMBL/GenBank/DDBJ databases">
        <authorList>
            <person name="Varghese N."/>
            <person name="Submissions S."/>
        </authorList>
    </citation>
    <scope>NUCLEOTIDE SEQUENCE [LARGE SCALE GENOMIC DNA]</scope>
    <source>
        <strain evidence="1 2">DSM 21342</strain>
    </source>
</reference>
<name>A0A521D7C0_9SPHI</name>
<dbReference type="Gene3D" id="2.170.120.40">
    <property type="entry name" value="YbbR-like domain"/>
    <property type="match status" value="1"/>
</dbReference>
<dbReference type="Proteomes" id="UP000315971">
    <property type="component" value="Unassembled WGS sequence"/>
</dbReference>
<evidence type="ECO:0000313" key="1">
    <source>
        <dbReference type="EMBL" id="SMO67607.1"/>
    </source>
</evidence>
<proteinExistence type="predicted"/>
<dbReference type="InterPro" id="IPR012505">
    <property type="entry name" value="YbbR"/>
</dbReference>
<dbReference type="EMBL" id="FXSZ01000006">
    <property type="protein sequence ID" value="SMO67607.1"/>
    <property type="molecule type" value="Genomic_DNA"/>
</dbReference>
<sequence>MFISCLLIAVFTWLIVALSQKYSYQINAKLEFVNIPQDRILNIDPVVEAKLKLEGTGWALLFSKLNLEKKLLKVDLKNLGNSNTLSLKKNIDAFNLQLMGRQKIISVNPEQISFDFSSRMVKKVPVRLQGILSYQKQYHLSSPILLFPDSVVVNGPIDQVEKINEWKTVSLNLSEMDDSVMSKVKLMPSVNPSVRPIPDIISVSIPVERFTEGNIELLLTMINNQEKFEVNLLPPKIKVKYFCPVSRFHEVQPDMFEVIVDLNEWKKQGREKLMVKMLRSPDFIRIVSIYPTSIDFIVNK</sequence>
<evidence type="ECO:0000313" key="2">
    <source>
        <dbReference type="Proteomes" id="UP000315971"/>
    </source>
</evidence>
<accession>A0A521D7C0</accession>
<protein>
    <submittedName>
        <fullName evidence="1">YbbR-like protein</fullName>
    </submittedName>
</protein>
<organism evidence="1 2">
    <name type="scientific">Solitalea koreensis</name>
    <dbReference type="NCBI Taxonomy" id="543615"/>
    <lineage>
        <taxon>Bacteria</taxon>
        <taxon>Pseudomonadati</taxon>
        <taxon>Bacteroidota</taxon>
        <taxon>Sphingobacteriia</taxon>
        <taxon>Sphingobacteriales</taxon>
        <taxon>Sphingobacteriaceae</taxon>
        <taxon>Solitalea</taxon>
    </lineage>
</organism>
<dbReference type="PANTHER" id="PTHR37804">
    <property type="entry name" value="CDAA REGULATORY PROTEIN CDAR"/>
    <property type="match status" value="1"/>
</dbReference>
<dbReference type="Gene3D" id="2.170.120.30">
    <property type="match status" value="1"/>
</dbReference>
<dbReference type="InterPro" id="IPR053154">
    <property type="entry name" value="c-di-AMP_regulator"/>
</dbReference>
<dbReference type="AlphaFoldDB" id="A0A521D7C0"/>
<dbReference type="Pfam" id="PF07949">
    <property type="entry name" value="YbbR"/>
    <property type="match status" value="1"/>
</dbReference>
<dbReference type="PANTHER" id="PTHR37804:SF1">
    <property type="entry name" value="CDAA REGULATORY PROTEIN CDAR"/>
    <property type="match status" value="1"/>
</dbReference>
<keyword evidence="2" id="KW-1185">Reference proteome</keyword>
<gene>
    <name evidence="1" type="ORF">SAMN06265350_10624</name>
</gene>